<comment type="similarity">
    <text evidence="1">Belongs to the ITM2 family.</text>
</comment>
<evidence type="ECO:0000256" key="1">
    <source>
        <dbReference type="RuleBase" id="RU367061"/>
    </source>
</evidence>
<sequence>MVTERVDSVDLGYFIRSLCYGKETYRLQRRDTVLGMQKREVQICHKIIHFENTFGVVTTICEPRIMVSSASSQRHLILLLLLNVLFVLGCC</sequence>
<proteinExistence type="inferred from homology"/>
<keyword evidence="1" id="KW-0472">Membrane</keyword>
<dbReference type="EMBL" id="GBXM01015512">
    <property type="protein sequence ID" value="JAH93065.1"/>
    <property type="molecule type" value="Transcribed_RNA"/>
</dbReference>
<dbReference type="GO" id="GO:0070062">
    <property type="term" value="C:extracellular exosome"/>
    <property type="evidence" value="ECO:0007669"/>
    <property type="project" value="TreeGrafter"/>
</dbReference>
<dbReference type="GO" id="GO:0005794">
    <property type="term" value="C:Golgi apparatus"/>
    <property type="evidence" value="ECO:0007669"/>
    <property type="project" value="TreeGrafter"/>
</dbReference>
<reference evidence="2" key="2">
    <citation type="journal article" date="2015" name="Fish Shellfish Immunol.">
        <title>Early steps in the European eel (Anguilla anguilla)-Vibrio vulnificus interaction in the gills: Role of the RtxA13 toxin.</title>
        <authorList>
            <person name="Callol A."/>
            <person name="Pajuelo D."/>
            <person name="Ebbesson L."/>
            <person name="Teles M."/>
            <person name="MacKenzie S."/>
            <person name="Amaro C."/>
        </authorList>
    </citation>
    <scope>NUCLEOTIDE SEQUENCE</scope>
</reference>
<protein>
    <recommendedName>
        <fullName evidence="1">Integral membrane protein 2</fullName>
    </recommendedName>
</protein>
<dbReference type="GO" id="GO:0042985">
    <property type="term" value="P:negative regulation of amyloid precursor protein biosynthetic process"/>
    <property type="evidence" value="ECO:0007669"/>
    <property type="project" value="TreeGrafter"/>
</dbReference>
<dbReference type="PANTHER" id="PTHR10962">
    <property type="entry name" value="INTEGRAL TRANSMEMBRANE PROTEIN 2"/>
    <property type="match status" value="1"/>
</dbReference>
<evidence type="ECO:0000313" key="2">
    <source>
        <dbReference type="EMBL" id="JAH93065.1"/>
    </source>
</evidence>
<keyword evidence="1" id="KW-0812">Transmembrane</keyword>
<dbReference type="PANTHER" id="PTHR10962:SF4">
    <property type="entry name" value="INTEGRAL MEMBRANE PROTEIN 2B"/>
    <property type="match status" value="1"/>
</dbReference>
<keyword evidence="1" id="KW-1003">Cell membrane</keyword>
<dbReference type="GO" id="GO:0001540">
    <property type="term" value="F:amyloid-beta binding"/>
    <property type="evidence" value="ECO:0007669"/>
    <property type="project" value="TreeGrafter"/>
</dbReference>
<name>A0A0E9WU56_ANGAN</name>
<dbReference type="AlphaFoldDB" id="A0A0E9WU56"/>
<comment type="subcellular location">
    <subcellularLocation>
        <location evidence="1">Membrane</location>
        <topology evidence="1">Single-pass type II membrane protein</topology>
    </subcellularLocation>
</comment>
<reference evidence="2" key="1">
    <citation type="submission" date="2014-11" db="EMBL/GenBank/DDBJ databases">
        <authorList>
            <person name="Amaro Gonzalez C."/>
        </authorList>
    </citation>
    <scope>NUCLEOTIDE SEQUENCE</scope>
</reference>
<organism evidence="2">
    <name type="scientific">Anguilla anguilla</name>
    <name type="common">European freshwater eel</name>
    <name type="synonym">Muraena anguilla</name>
    <dbReference type="NCBI Taxonomy" id="7936"/>
    <lineage>
        <taxon>Eukaryota</taxon>
        <taxon>Metazoa</taxon>
        <taxon>Chordata</taxon>
        <taxon>Craniata</taxon>
        <taxon>Vertebrata</taxon>
        <taxon>Euteleostomi</taxon>
        <taxon>Actinopterygii</taxon>
        <taxon>Neopterygii</taxon>
        <taxon>Teleostei</taxon>
        <taxon>Anguilliformes</taxon>
        <taxon>Anguillidae</taxon>
        <taxon>Anguilla</taxon>
    </lineage>
</organism>
<dbReference type="InterPro" id="IPR040145">
    <property type="entry name" value="ITM2"/>
</dbReference>
<keyword evidence="1" id="KW-0735">Signal-anchor</keyword>
<dbReference type="GO" id="GO:0005886">
    <property type="term" value="C:plasma membrane"/>
    <property type="evidence" value="ECO:0007669"/>
    <property type="project" value="UniProtKB-UniRule"/>
</dbReference>
<accession>A0A0E9WU56</accession>